<name>A0A7S3Q149_9STRA</name>
<feature type="transmembrane region" description="Helical" evidence="2">
    <location>
        <begin position="99"/>
        <end position="116"/>
    </location>
</feature>
<feature type="transmembrane region" description="Helical" evidence="2">
    <location>
        <begin position="123"/>
        <end position="145"/>
    </location>
</feature>
<dbReference type="EMBL" id="HBIO01008799">
    <property type="protein sequence ID" value="CAE0461898.1"/>
    <property type="molecule type" value="Transcribed_RNA"/>
</dbReference>
<keyword evidence="2" id="KW-0472">Membrane</keyword>
<reference evidence="3" key="1">
    <citation type="submission" date="2021-01" db="EMBL/GenBank/DDBJ databases">
        <authorList>
            <person name="Corre E."/>
            <person name="Pelletier E."/>
            <person name="Niang G."/>
            <person name="Scheremetjew M."/>
            <person name="Finn R."/>
            <person name="Kale V."/>
            <person name="Holt S."/>
            <person name="Cochrane G."/>
            <person name="Meng A."/>
            <person name="Brown T."/>
            <person name="Cohen L."/>
        </authorList>
    </citation>
    <scope>NUCLEOTIDE SEQUENCE</scope>
    <source>
        <strain evidence="3">MM31A-1</strain>
    </source>
</reference>
<keyword evidence="2" id="KW-1133">Transmembrane helix</keyword>
<dbReference type="PANTHER" id="PTHR38894:SF1">
    <property type="entry name" value="TRANSMEMBRANE PROTEIN"/>
    <property type="match status" value="1"/>
</dbReference>
<sequence>MASEDVNEAPAWLTDDKPSTPASAAPAAPAPTAMAAAPAAAVNTAPAAGPANPEDLAAAEQEQLKGVIMFMRLINLGVSIALIVRSSLLFAAISLDPKVWVLSAFSLFGGCLVCCLETQLKAIRTFIAIDFGFLFDPTLRFFFYLLLASVCLSLKDLFGLVMAGCLVAAAVYNTFVLCRYPAYRKLRDELAKEEDERINKKIRKEVGKEARRQMFTKS</sequence>
<feature type="compositionally biased region" description="Low complexity" evidence="1">
    <location>
        <begin position="19"/>
        <end position="30"/>
    </location>
</feature>
<gene>
    <name evidence="3" type="ORF">CDEB00056_LOCUS6739</name>
</gene>
<protein>
    <submittedName>
        <fullName evidence="3">Uncharacterized protein</fullName>
    </submittedName>
</protein>
<evidence type="ECO:0000256" key="2">
    <source>
        <dbReference type="SAM" id="Phobius"/>
    </source>
</evidence>
<keyword evidence="2" id="KW-0812">Transmembrane</keyword>
<dbReference type="PANTHER" id="PTHR38894">
    <property type="entry name" value="TRANSMEMBRANE PROTEIN"/>
    <property type="match status" value="1"/>
</dbReference>
<evidence type="ECO:0000256" key="1">
    <source>
        <dbReference type="SAM" id="MobiDB-lite"/>
    </source>
</evidence>
<feature type="transmembrane region" description="Helical" evidence="2">
    <location>
        <begin position="73"/>
        <end position="93"/>
    </location>
</feature>
<feature type="region of interest" description="Disordered" evidence="1">
    <location>
        <begin position="1"/>
        <end position="30"/>
    </location>
</feature>
<evidence type="ECO:0000313" key="3">
    <source>
        <dbReference type="EMBL" id="CAE0461898.1"/>
    </source>
</evidence>
<feature type="transmembrane region" description="Helical" evidence="2">
    <location>
        <begin position="157"/>
        <end position="178"/>
    </location>
</feature>
<dbReference type="AlphaFoldDB" id="A0A7S3Q149"/>
<accession>A0A7S3Q149</accession>
<organism evidence="3">
    <name type="scientific">Chaetoceros debilis</name>
    <dbReference type="NCBI Taxonomy" id="122233"/>
    <lineage>
        <taxon>Eukaryota</taxon>
        <taxon>Sar</taxon>
        <taxon>Stramenopiles</taxon>
        <taxon>Ochrophyta</taxon>
        <taxon>Bacillariophyta</taxon>
        <taxon>Coscinodiscophyceae</taxon>
        <taxon>Chaetocerotophycidae</taxon>
        <taxon>Chaetocerotales</taxon>
        <taxon>Chaetocerotaceae</taxon>
        <taxon>Chaetoceros</taxon>
    </lineage>
</organism>
<proteinExistence type="predicted"/>